<dbReference type="CDD" id="cd00202">
    <property type="entry name" value="ZnF_GATA"/>
    <property type="match status" value="1"/>
</dbReference>
<evidence type="ECO:0000313" key="10">
    <source>
        <dbReference type="Proteomes" id="UP000620124"/>
    </source>
</evidence>
<reference evidence="9" key="1">
    <citation type="submission" date="2020-05" db="EMBL/GenBank/DDBJ databases">
        <title>Mycena genomes resolve the evolution of fungal bioluminescence.</title>
        <authorList>
            <person name="Tsai I.J."/>
        </authorList>
    </citation>
    <scope>NUCLEOTIDE SEQUENCE</scope>
    <source>
        <strain evidence="9">CCC161011</strain>
    </source>
</reference>
<accession>A0A8H6Z2Z6</accession>
<name>A0A8H6Z2Z6_9AGAR</name>
<proteinExistence type="predicted"/>
<dbReference type="PROSITE" id="PS50114">
    <property type="entry name" value="GATA_ZN_FINGER_2"/>
    <property type="match status" value="2"/>
</dbReference>
<dbReference type="PANTHER" id="PTHR10071:SF281">
    <property type="entry name" value="BOX A-BINDING FACTOR-RELATED"/>
    <property type="match status" value="1"/>
</dbReference>
<feature type="compositionally biased region" description="Pro residues" evidence="7">
    <location>
        <begin position="139"/>
        <end position="150"/>
    </location>
</feature>
<dbReference type="GO" id="GO:0000122">
    <property type="term" value="P:negative regulation of transcription by RNA polymerase II"/>
    <property type="evidence" value="ECO:0007669"/>
    <property type="project" value="TreeGrafter"/>
</dbReference>
<dbReference type="GO" id="GO:0045165">
    <property type="term" value="P:cell fate commitment"/>
    <property type="evidence" value="ECO:0007669"/>
    <property type="project" value="TreeGrafter"/>
</dbReference>
<evidence type="ECO:0000256" key="5">
    <source>
        <dbReference type="ARBA" id="ARBA00023242"/>
    </source>
</evidence>
<dbReference type="GO" id="GO:0005634">
    <property type="term" value="C:nucleus"/>
    <property type="evidence" value="ECO:0007669"/>
    <property type="project" value="UniProtKB-SubCell"/>
</dbReference>
<sequence length="259" mass="28451">MSQNYQNWSPDEWTSSGHTPIPASNPFPTHDDSSDAPTVYNEDAPLVAFGNVPQEAPMLNPAQLDATFIPVYQPAAGFLPSSVPQPQPFQNSPPSPSYPIHPTGGWPLALPQQAPYAFSGPTMLPSSSSSYHDTQIPHLSPPTTQPYPPVLPHAQIQLTEISEEQRASGSSKECSHCHVKSTPVWRREPRTHQTLCNACGLYLAQHQQLRPRSLIDVDNEGTAEGGDTEAEYAYEGPECRNCGTRKTSTWRRNKAGEQR</sequence>
<evidence type="ECO:0000256" key="1">
    <source>
        <dbReference type="ARBA" id="ARBA00004123"/>
    </source>
</evidence>
<evidence type="ECO:0000256" key="4">
    <source>
        <dbReference type="ARBA" id="ARBA00022833"/>
    </source>
</evidence>
<feature type="domain" description="GATA-type" evidence="8">
    <location>
        <begin position="233"/>
        <end position="259"/>
    </location>
</feature>
<dbReference type="GO" id="GO:0000981">
    <property type="term" value="F:DNA-binding transcription factor activity, RNA polymerase II-specific"/>
    <property type="evidence" value="ECO:0007669"/>
    <property type="project" value="TreeGrafter"/>
</dbReference>
<dbReference type="GO" id="GO:0045944">
    <property type="term" value="P:positive regulation of transcription by RNA polymerase II"/>
    <property type="evidence" value="ECO:0007669"/>
    <property type="project" value="TreeGrafter"/>
</dbReference>
<feature type="domain" description="GATA-type" evidence="8">
    <location>
        <begin position="168"/>
        <end position="211"/>
    </location>
</feature>
<dbReference type="Pfam" id="PF00320">
    <property type="entry name" value="GATA"/>
    <property type="match status" value="1"/>
</dbReference>
<comment type="subcellular location">
    <subcellularLocation>
        <location evidence="1">Nucleus</location>
    </subcellularLocation>
</comment>
<dbReference type="SMART" id="SM00401">
    <property type="entry name" value="ZnF_GATA"/>
    <property type="match status" value="1"/>
</dbReference>
<evidence type="ECO:0000256" key="7">
    <source>
        <dbReference type="SAM" id="MobiDB-lite"/>
    </source>
</evidence>
<feature type="region of interest" description="Disordered" evidence="7">
    <location>
        <begin position="1"/>
        <end position="42"/>
    </location>
</feature>
<keyword evidence="2" id="KW-0479">Metal-binding</keyword>
<dbReference type="InterPro" id="IPR000679">
    <property type="entry name" value="Znf_GATA"/>
</dbReference>
<gene>
    <name evidence="9" type="ORF">MVEN_00157600</name>
</gene>
<dbReference type="InterPro" id="IPR013088">
    <property type="entry name" value="Znf_NHR/GATA"/>
</dbReference>
<dbReference type="OrthoDB" id="515401at2759"/>
<dbReference type="EMBL" id="JACAZI010000002">
    <property type="protein sequence ID" value="KAF7368360.1"/>
    <property type="molecule type" value="Genomic_DNA"/>
</dbReference>
<dbReference type="InterPro" id="IPR039355">
    <property type="entry name" value="Transcription_factor_GATA"/>
</dbReference>
<evidence type="ECO:0000256" key="2">
    <source>
        <dbReference type="ARBA" id="ARBA00022723"/>
    </source>
</evidence>
<dbReference type="Gene3D" id="3.30.50.10">
    <property type="entry name" value="Erythroid Transcription Factor GATA-1, subunit A"/>
    <property type="match status" value="2"/>
</dbReference>
<dbReference type="PANTHER" id="PTHR10071">
    <property type="entry name" value="TRANSCRIPTION FACTOR GATA FAMILY MEMBER"/>
    <property type="match status" value="1"/>
</dbReference>
<evidence type="ECO:0000313" key="9">
    <source>
        <dbReference type="EMBL" id="KAF7368360.1"/>
    </source>
</evidence>
<feature type="region of interest" description="Disordered" evidence="7">
    <location>
        <begin position="82"/>
        <end position="150"/>
    </location>
</feature>
<evidence type="ECO:0000259" key="8">
    <source>
        <dbReference type="PROSITE" id="PS50114"/>
    </source>
</evidence>
<dbReference type="Proteomes" id="UP000620124">
    <property type="component" value="Unassembled WGS sequence"/>
</dbReference>
<feature type="compositionally biased region" description="Pro residues" evidence="7">
    <location>
        <begin position="83"/>
        <end position="99"/>
    </location>
</feature>
<dbReference type="GO" id="GO:0008270">
    <property type="term" value="F:zinc ion binding"/>
    <property type="evidence" value="ECO:0007669"/>
    <property type="project" value="UniProtKB-KW"/>
</dbReference>
<keyword evidence="3 6" id="KW-0863">Zinc-finger</keyword>
<comment type="caution">
    <text evidence="9">The sequence shown here is derived from an EMBL/GenBank/DDBJ whole genome shotgun (WGS) entry which is preliminary data.</text>
</comment>
<dbReference type="SUPFAM" id="SSF57716">
    <property type="entry name" value="Glucocorticoid receptor-like (DNA-binding domain)"/>
    <property type="match status" value="1"/>
</dbReference>
<dbReference type="AlphaFoldDB" id="A0A8H6Z2Z6"/>
<protein>
    <recommendedName>
        <fullName evidence="8">GATA-type domain-containing protein</fullName>
    </recommendedName>
</protein>
<evidence type="ECO:0000256" key="3">
    <source>
        <dbReference type="ARBA" id="ARBA00022771"/>
    </source>
</evidence>
<evidence type="ECO:0000256" key="6">
    <source>
        <dbReference type="PROSITE-ProRule" id="PRU00094"/>
    </source>
</evidence>
<keyword evidence="4" id="KW-0862">Zinc</keyword>
<organism evidence="9 10">
    <name type="scientific">Mycena venus</name>
    <dbReference type="NCBI Taxonomy" id="2733690"/>
    <lineage>
        <taxon>Eukaryota</taxon>
        <taxon>Fungi</taxon>
        <taxon>Dikarya</taxon>
        <taxon>Basidiomycota</taxon>
        <taxon>Agaricomycotina</taxon>
        <taxon>Agaricomycetes</taxon>
        <taxon>Agaricomycetidae</taxon>
        <taxon>Agaricales</taxon>
        <taxon>Marasmiineae</taxon>
        <taxon>Mycenaceae</taxon>
        <taxon>Mycena</taxon>
    </lineage>
</organism>
<keyword evidence="10" id="KW-1185">Reference proteome</keyword>
<keyword evidence="5" id="KW-0539">Nucleus</keyword>
<feature type="compositionally biased region" description="Polar residues" evidence="7">
    <location>
        <begin position="1"/>
        <end position="18"/>
    </location>
</feature>
<dbReference type="GO" id="GO:0000978">
    <property type="term" value="F:RNA polymerase II cis-regulatory region sequence-specific DNA binding"/>
    <property type="evidence" value="ECO:0007669"/>
    <property type="project" value="TreeGrafter"/>
</dbReference>